<sequence>MCTLYNYKHVIFQTKTALETSCYKNLVHDYNEREKKSPGTLLRDKL</sequence>
<proteinExistence type="predicted"/>
<evidence type="ECO:0000313" key="1">
    <source>
        <dbReference type="EMBL" id="JAH84060.1"/>
    </source>
</evidence>
<name>A0A0E9W3A3_ANGAN</name>
<dbReference type="EMBL" id="GBXM01024517">
    <property type="protein sequence ID" value="JAH84060.1"/>
    <property type="molecule type" value="Transcribed_RNA"/>
</dbReference>
<accession>A0A0E9W3A3</accession>
<reference evidence="1" key="1">
    <citation type="submission" date="2014-11" db="EMBL/GenBank/DDBJ databases">
        <authorList>
            <person name="Amaro Gonzalez C."/>
        </authorList>
    </citation>
    <scope>NUCLEOTIDE SEQUENCE</scope>
</reference>
<reference evidence="1" key="2">
    <citation type="journal article" date="2015" name="Fish Shellfish Immunol.">
        <title>Early steps in the European eel (Anguilla anguilla)-Vibrio vulnificus interaction in the gills: Role of the RtxA13 toxin.</title>
        <authorList>
            <person name="Callol A."/>
            <person name="Pajuelo D."/>
            <person name="Ebbesson L."/>
            <person name="Teles M."/>
            <person name="MacKenzie S."/>
            <person name="Amaro C."/>
        </authorList>
    </citation>
    <scope>NUCLEOTIDE SEQUENCE</scope>
</reference>
<organism evidence="1">
    <name type="scientific">Anguilla anguilla</name>
    <name type="common">European freshwater eel</name>
    <name type="synonym">Muraena anguilla</name>
    <dbReference type="NCBI Taxonomy" id="7936"/>
    <lineage>
        <taxon>Eukaryota</taxon>
        <taxon>Metazoa</taxon>
        <taxon>Chordata</taxon>
        <taxon>Craniata</taxon>
        <taxon>Vertebrata</taxon>
        <taxon>Euteleostomi</taxon>
        <taxon>Actinopterygii</taxon>
        <taxon>Neopterygii</taxon>
        <taxon>Teleostei</taxon>
        <taxon>Anguilliformes</taxon>
        <taxon>Anguillidae</taxon>
        <taxon>Anguilla</taxon>
    </lineage>
</organism>
<protein>
    <submittedName>
        <fullName evidence="1">Uncharacterized protein</fullName>
    </submittedName>
</protein>
<dbReference type="AlphaFoldDB" id="A0A0E9W3A3"/>